<feature type="transmembrane region" description="Helical" evidence="1">
    <location>
        <begin position="110"/>
        <end position="126"/>
    </location>
</feature>
<dbReference type="Proteomes" id="UP000002051">
    <property type="component" value="Unassembled WGS sequence"/>
</dbReference>
<evidence type="ECO:0000313" key="4">
    <source>
        <dbReference type="Proteomes" id="UP000002051"/>
    </source>
</evidence>
<dbReference type="HOGENOM" id="CLU_1450081_0_0_1"/>
<dbReference type="AlphaFoldDB" id="A0A072U0B0"/>
<name>A0A072U0B0_MEDTR</name>
<feature type="transmembrane region" description="Helical" evidence="1">
    <location>
        <begin position="138"/>
        <end position="158"/>
    </location>
</feature>
<dbReference type="EMBL" id="CM001223">
    <property type="protein sequence ID" value="KEH23067.1"/>
    <property type="molecule type" value="Genomic_DNA"/>
</dbReference>
<evidence type="ECO:0000313" key="2">
    <source>
        <dbReference type="EMBL" id="KEH23067.1"/>
    </source>
</evidence>
<gene>
    <name evidence="2" type="ordered locus">MTR_7g065990</name>
</gene>
<dbReference type="EnsemblPlants" id="KEH23067">
    <property type="protein sequence ID" value="KEH23067"/>
    <property type="gene ID" value="MTR_7g065990"/>
</dbReference>
<keyword evidence="1 2" id="KW-0812">Transmembrane</keyword>
<accession>A0A072U0B0</accession>
<reference evidence="3" key="3">
    <citation type="submission" date="2015-04" db="UniProtKB">
        <authorList>
            <consortium name="EnsemblPlants"/>
        </authorList>
    </citation>
    <scope>IDENTIFICATION</scope>
    <source>
        <strain evidence="3">cv. Jemalong A17</strain>
    </source>
</reference>
<reference evidence="2 4" key="2">
    <citation type="journal article" date="2014" name="BMC Genomics">
        <title>An improved genome release (version Mt4.0) for the model legume Medicago truncatula.</title>
        <authorList>
            <person name="Tang H."/>
            <person name="Krishnakumar V."/>
            <person name="Bidwell S."/>
            <person name="Rosen B."/>
            <person name="Chan A."/>
            <person name="Zhou S."/>
            <person name="Gentzbittel L."/>
            <person name="Childs K.L."/>
            <person name="Yandell M."/>
            <person name="Gundlach H."/>
            <person name="Mayer K.F."/>
            <person name="Schwartz D.C."/>
            <person name="Town C.D."/>
        </authorList>
    </citation>
    <scope>GENOME REANNOTATION</scope>
    <source>
        <strain evidence="2">A17</strain>
        <strain evidence="3 4">cv. Jemalong A17</strain>
    </source>
</reference>
<keyword evidence="1" id="KW-0472">Membrane</keyword>
<sequence length="203" mass="23950">MEEADRQQSWRIRVTAKAKHFNFRFRFAAATHSSTTLQSLSFFRFSLLLNLPHFLFTFTSHPKKPKINQFFQKFQLRNKSKSNIVSKLKTSSKFSDQLQLHDAICICKKYCVRIVTMLIFLASVLLKKFKMVKVMNFAPFRLVGAVTMVYYLLIFFYYNYSYNFWEFMGGKDGNKCTLTNPAAREMLDIIDSECVIQRFSWNA</sequence>
<organism evidence="2 4">
    <name type="scientific">Medicago truncatula</name>
    <name type="common">Barrel medic</name>
    <name type="synonym">Medicago tribuloides</name>
    <dbReference type="NCBI Taxonomy" id="3880"/>
    <lineage>
        <taxon>Eukaryota</taxon>
        <taxon>Viridiplantae</taxon>
        <taxon>Streptophyta</taxon>
        <taxon>Embryophyta</taxon>
        <taxon>Tracheophyta</taxon>
        <taxon>Spermatophyta</taxon>
        <taxon>Magnoliopsida</taxon>
        <taxon>eudicotyledons</taxon>
        <taxon>Gunneridae</taxon>
        <taxon>Pentapetalae</taxon>
        <taxon>rosids</taxon>
        <taxon>fabids</taxon>
        <taxon>Fabales</taxon>
        <taxon>Fabaceae</taxon>
        <taxon>Papilionoideae</taxon>
        <taxon>50 kb inversion clade</taxon>
        <taxon>NPAAA clade</taxon>
        <taxon>Hologalegina</taxon>
        <taxon>IRL clade</taxon>
        <taxon>Trifolieae</taxon>
        <taxon>Medicago</taxon>
    </lineage>
</organism>
<keyword evidence="1" id="KW-1133">Transmembrane helix</keyword>
<evidence type="ECO:0000256" key="1">
    <source>
        <dbReference type="SAM" id="Phobius"/>
    </source>
</evidence>
<protein>
    <submittedName>
        <fullName evidence="2">Transmembrane protein, putative</fullName>
    </submittedName>
</protein>
<evidence type="ECO:0000313" key="3">
    <source>
        <dbReference type="EnsemblPlants" id="KEH23067"/>
    </source>
</evidence>
<keyword evidence="4" id="KW-1185">Reference proteome</keyword>
<proteinExistence type="predicted"/>
<reference evidence="2 4" key="1">
    <citation type="journal article" date="2011" name="Nature">
        <title>The Medicago genome provides insight into the evolution of rhizobial symbioses.</title>
        <authorList>
            <person name="Young N.D."/>
            <person name="Debelle F."/>
            <person name="Oldroyd G.E."/>
            <person name="Geurts R."/>
            <person name="Cannon S.B."/>
            <person name="Udvardi M.K."/>
            <person name="Benedito V.A."/>
            <person name="Mayer K.F."/>
            <person name="Gouzy J."/>
            <person name="Schoof H."/>
            <person name="Van de Peer Y."/>
            <person name="Proost S."/>
            <person name="Cook D.R."/>
            <person name="Meyers B.C."/>
            <person name="Spannagl M."/>
            <person name="Cheung F."/>
            <person name="De Mita S."/>
            <person name="Krishnakumar V."/>
            <person name="Gundlach H."/>
            <person name="Zhou S."/>
            <person name="Mudge J."/>
            <person name="Bharti A.K."/>
            <person name="Murray J.D."/>
            <person name="Naoumkina M.A."/>
            <person name="Rosen B."/>
            <person name="Silverstein K.A."/>
            <person name="Tang H."/>
            <person name="Rombauts S."/>
            <person name="Zhao P.X."/>
            <person name="Zhou P."/>
            <person name="Barbe V."/>
            <person name="Bardou P."/>
            <person name="Bechner M."/>
            <person name="Bellec A."/>
            <person name="Berger A."/>
            <person name="Berges H."/>
            <person name="Bidwell S."/>
            <person name="Bisseling T."/>
            <person name="Choisne N."/>
            <person name="Couloux A."/>
            <person name="Denny R."/>
            <person name="Deshpande S."/>
            <person name="Dai X."/>
            <person name="Doyle J.J."/>
            <person name="Dudez A.M."/>
            <person name="Farmer A.D."/>
            <person name="Fouteau S."/>
            <person name="Franken C."/>
            <person name="Gibelin C."/>
            <person name="Gish J."/>
            <person name="Goldstein S."/>
            <person name="Gonzalez A.J."/>
            <person name="Green P.J."/>
            <person name="Hallab A."/>
            <person name="Hartog M."/>
            <person name="Hua A."/>
            <person name="Humphray S.J."/>
            <person name="Jeong D.H."/>
            <person name="Jing Y."/>
            <person name="Jocker A."/>
            <person name="Kenton S.M."/>
            <person name="Kim D.J."/>
            <person name="Klee K."/>
            <person name="Lai H."/>
            <person name="Lang C."/>
            <person name="Lin S."/>
            <person name="Macmil S.L."/>
            <person name="Magdelenat G."/>
            <person name="Matthews L."/>
            <person name="McCorrison J."/>
            <person name="Monaghan E.L."/>
            <person name="Mun J.H."/>
            <person name="Najar F.Z."/>
            <person name="Nicholson C."/>
            <person name="Noirot C."/>
            <person name="O'Bleness M."/>
            <person name="Paule C.R."/>
            <person name="Poulain J."/>
            <person name="Prion F."/>
            <person name="Qin B."/>
            <person name="Qu C."/>
            <person name="Retzel E.F."/>
            <person name="Riddle C."/>
            <person name="Sallet E."/>
            <person name="Samain S."/>
            <person name="Samson N."/>
            <person name="Sanders I."/>
            <person name="Saurat O."/>
            <person name="Scarpelli C."/>
            <person name="Schiex T."/>
            <person name="Segurens B."/>
            <person name="Severin A.J."/>
            <person name="Sherrier D.J."/>
            <person name="Shi R."/>
            <person name="Sims S."/>
            <person name="Singer S.R."/>
            <person name="Sinharoy S."/>
            <person name="Sterck L."/>
            <person name="Viollet A."/>
            <person name="Wang B.B."/>
            <person name="Wang K."/>
            <person name="Wang M."/>
            <person name="Wang X."/>
            <person name="Warfsmann J."/>
            <person name="Weissenbach J."/>
            <person name="White D.D."/>
            <person name="White J.D."/>
            <person name="Wiley G.B."/>
            <person name="Wincker P."/>
            <person name="Xing Y."/>
            <person name="Yang L."/>
            <person name="Yao Z."/>
            <person name="Ying F."/>
            <person name="Zhai J."/>
            <person name="Zhou L."/>
            <person name="Zuber A."/>
            <person name="Denarie J."/>
            <person name="Dixon R.A."/>
            <person name="May G.D."/>
            <person name="Schwartz D.C."/>
            <person name="Rogers J."/>
            <person name="Quetier F."/>
            <person name="Town C.D."/>
            <person name="Roe B.A."/>
        </authorList>
    </citation>
    <scope>NUCLEOTIDE SEQUENCE [LARGE SCALE GENOMIC DNA]</scope>
    <source>
        <strain evidence="2">A17</strain>
        <strain evidence="3 4">cv. Jemalong A17</strain>
    </source>
</reference>